<dbReference type="Gene3D" id="3.20.20.140">
    <property type="entry name" value="Metal-dependent hydrolases"/>
    <property type="match status" value="1"/>
</dbReference>
<dbReference type="PANTHER" id="PTHR22642:SF2">
    <property type="entry name" value="PROTEIN LONG AFTER FAR-RED 3"/>
    <property type="match status" value="1"/>
</dbReference>
<dbReference type="SUPFAM" id="SSF51338">
    <property type="entry name" value="Composite domain of metallo-dependent hydrolases"/>
    <property type="match status" value="1"/>
</dbReference>
<dbReference type="InterPro" id="IPR013108">
    <property type="entry name" value="Amidohydro_3"/>
</dbReference>
<dbReference type="OrthoDB" id="3029061at2759"/>
<dbReference type="Pfam" id="PF07969">
    <property type="entry name" value="Amidohydro_3"/>
    <property type="match status" value="1"/>
</dbReference>
<evidence type="ECO:0000313" key="2">
    <source>
        <dbReference type="EMBL" id="KIK58357.1"/>
    </source>
</evidence>
<dbReference type="AlphaFoldDB" id="A0A0D0CJ46"/>
<evidence type="ECO:0000313" key="3">
    <source>
        <dbReference type="Proteomes" id="UP000053593"/>
    </source>
</evidence>
<accession>A0A0D0CJ46</accession>
<dbReference type="InterPro" id="IPR011059">
    <property type="entry name" value="Metal-dep_hydrolase_composite"/>
</dbReference>
<reference evidence="2 3" key="1">
    <citation type="submission" date="2014-04" db="EMBL/GenBank/DDBJ databases">
        <title>Evolutionary Origins and Diversification of the Mycorrhizal Mutualists.</title>
        <authorList>
            <consortium name="DOE Joint Genome Institute"/>
            <consortium name="Mycorrhizal Genomics Consortium"/>
            <person name="Kohler A."/>
            <person name="Kuo A."/>
            <person name="Nagy L.G."/>
            <person name="Floudas D."/>
            <person name="Copeland A."/>
            <person name="Barry K.W."/>
            <person name="Cichocki N."/>
            <person name="Veneault-Fourrey C."/>
            <person name="LaButti K."/>
            <person name="Lindquist E.A."/>
            <person name="Lipzen A."/>
            <person name="Lundell T."/>
            <person name="Morin E."/>
            <person name="Murat C."/>
            <person name="Riley R."/>
            <person name="Ohm R."/>
            <person name="Sun H."/>
            <person name="Tunlid A."/>
            <person name="Henrissat B."/>
            <person name="Grigoriev I.V."/>
            <person name="Hibbett D.S."/>
            <person name="Martin F."/>
        </authorList>
    </citation>
    <scope>NUCLEOTIDE SEQUENCE [LARGE SCALE GENOMIC DNA]</scope>
    <source>
        <strain evidence="2 3">FD-317 M1</strain>
    </source>
</reference>
<evidence type="ECO:0000259" key="1">
    <source>
        <dbReference type="Pfam" id="PF07969"/>
    </source>
</evidence>
<dbReference type="Proteomes" id="UP000053593">
    <property type="component" value="Unassembled WGS sequence"/>
</dbReference>
<dbReference type="GO" id="GO:0016810">
    <property type="term" value="F:hydrolase activity, acting on carbon-nitrogen (but not peptide) bonds"/>
    <property type="evidence" value="ECO:0007669"/>
    <property type="project" value="InterPro"/>
</dbReference>
<keyword evidence="3" id="KW-1185">Reference proteome</keyword>
<name>A0A0D0CJ46_9AGAR</name>
<feature type="domain" description="Amidohydrolase 3" evidence="1">
    <location>
        <begin position="14"/>
        <end position="88"/>
    </location>
</feature>
<dbReference type="PANTHER" id="PTHR22642">
    <property type="entry name" value="IMIDAZOLONEPROPIONASE"/>
    <property type="match status" value="1"/>
</dbReference>
<dbReference type="EMBL" id="KN834785">
    <property type="protein sequence ID" value="KIK58357.1"/>
    <property type="molecule type" value="Genomic_DNA"/>
</dbReference>
<dbReference type="Gene3D" id="2.30.40.10">
    <property type="entry name" value="Urease, subunit C, domain 1"/>
    <property type="match status" value="1"/>
</dbReference>
<dbReference type="HOGENOM" id="CLU_2197277_0_0_1"/>
<organism evidence="2 3">
    <name type="scientific">Collybiopsis luxurians FD-317 M1</name>
    <dbReference type="NCBI Taxonomy" id="944289"/>
    <lineage>
        <taxon>Eukaryota</taxon>
        <taxon>Fungi</taxon>
        <taxon>Dikarya</taxon>
        <taxon>Basidiomycota</taxon>
        <taxon>Agaricomycotina</taxon>
        <taxon>Agaricomycetes</taxon>
        <taxon>Agaricomycetidae</taxon>
        <taxon>Agaricales</taxon>
        <taxon>Marasmiineae</taxon>
        <taxon>Omphalotaceae</taxon>
        <taxon>Collybiopsis</taxon>
        <taxon>Collybiopsis luxurians</taxon>
    </lineage>
</organism>
<sequence length="108" mass="12089">MRTDKSGNSPHEENGWFPEQKLTRIEALRGMTIDPAYASFTEDILGSLEPGKKADFVVLGKDIMKVDDVKQVLDTKVLATVLDGEVVFGELKNGFSLCSGLKRRRWVF</sequence>
<proteinExistence type="predicted"/>
<protein>
    <recommendedName>
        <fullName evidence="1">Amidohydrolase 3 domain-containing protein</fullName>
    </recommendedName>
</protein>
<gene>
    <name evidence="2" type="ORF">GYMLUDRAFT_695192</name>
</gene>